<sequence>MRVGRLPGRGDEDLMGAGLGLVYVHAADRGLFGAGVGVVGADPFVLDFLTFHDELEELNGIVGVAELEEGKLGDGHGGGESSMMFGELV</sequence>
<name>A0ACC1MKR6_9HYPO</name>
<gene>
    <name evidence="1" type="ORF">NQ176_g9577</name>
</gene>
<reference evidence="1" key="1">
    <citation type="submission" date="2022-08" db="EMBL/GenBank/DDBJ databases">
        <title>Genome Sequence of Lecanicillium fungicola.</title>
        <authorList>
            <person name="Buettner E."/>
        </authorList>
    </citation>
    <scope>NUCLEOTIDE SEQUENCE</scope>
    <source>
        <strain evidence="1">Babe33</strain>
    </source>
</reference>
<evidence type="ECO:0000313" key="1">
    <source>
        <dbReference type="EMBL" id="KAJ2967612.1"/>
    </source>
</evidence>
<dbReference type="EMBL" id="JANJQO010002239">
    <property type="protein sequence ID" value="KAJ2967612.1"/>
    <property type="molecule type" value="Genomic_DNA"/>
</dbReference>
<evidence type="ECO:0000313" key="2">
    <source>
        <dbReference type="Proteomes" id="UP001143910"/>
    </source>
</evidence>
<proteinExistence type="predicted"/>
<comment type="caution">
    <text evidence="1">The sequence shown here is derived from an EMBL/GenBank/DDBJ whole genome shotgun (WGS) entry which is preliminary data.</text>
</comment>
<keyword evidence="2" id="KW-1185">Reference proteome</keyword>
<protein>
    <submittedName>
        <fullName evidence="1">Uncharacterized protein</fullName>
    </submittedName>
</protein>
<organism evidence="1 2">
    <name type="scientific">Zarea fungicola</name>
    <dbReference type="NCBI Taxonomy" id="93591"/>
    <lineage>
        <taxon>Eukaryota</taxon>
        <taxon>Fungi</taxon>
        <taxon>Dikarya</taxon>
        <taxon>Ascomycota</taxon>
        <taxon>Pezizomycotina</taxon>
        <taxon>Sordariomycetes</taxon>
        <taxon>Hypocreomycetidae</taxon>
        <taxon>Hypocreales</taxon>
        <taxon>Cordycipitaceae</taxon>
        <taxon>Zarea</taxon>
    </lineage>
</organism>
<dbReference type="Proteomes" id="UP001143910">
    <property type="component" value="Unassembled WGS sequence"/>
</dbReference>
<accession>A0ACC1MKR6</accession>